<dbReference type="SMART" id="SM00363">
    <property type="entry name" value="S4"/>
    <property type="match status" value="1"/>
</dbReference>
<dbReference type="SUPFAM" id="SSF55120">
    <property type="entry name" value="Pseudouridine synthase"/>
    <property type="match status" value="1"/>
</dbReference>
<dbReference type="Gene3D" id="3.10.290.10">
    <property type="entry name" value="RNA-binding S4 domain"/>
    <property type="match status" value="1"/>
</dbReference>
<dbReference type="GO" id="GO:0160138">
    <property type="term" value="F:23S rRNA pseudouridine(2604) synthase activity"/>
    <property type="evidence" value="ECO:0007669"/>
    <property type="project" value="UniProtKB-EC"/>
</dbReference>
<dbReference type="InterPro" id="IPR002942">
    <property type="entry name" value="S4_RNA-bd"/>
</dbReference>
<dbReference type="PROSITE" id="PS50889">
    <property type="entry name" value="S4"/>
    <property type="match status" value="1"/>
</dbReference>
<evidence type="ECO:0000313" key="13">
    <source>
        <dbReference type="Proteomes" id="UP000028782"/>
    </source>
</evidence>
<proteinExistence type="predicted"/>
<comment type="catalytic activity">
    <reaction evidence="2">
        <text>uridine(2604) in 23S rRNA = pseudouridine(2604) in 23S rRNA</text>
        <dbReference type="Rhea" id="RHEA:38875"/>
        <dbReference type="Rhea" id="RHEA-COMP:10093"/>
        <dbReference type="Rhea" id="RHEA-COMP:10094"/>
        <dbReference type="ChEBI" id="CHEBI:65314"/>
        <dbReference type="ChEBI" id="CHEBI:65315"/>
        <dbReference type="EC" id="5.4.99.21"/>
    </reaction>
</comment>
<evidence type="ECO:0000256" key="8">
    <source>
        <dbReference type="ARBA" id="ARBA00042890"/>
    </source>
</evidence>
<dbReference type="PANTHER" id="PTHR47683:SF2">
    <property type="entry name" value="RNA-BINDING S4 DOMAIN-CONTAINING PROTEIN"/>
    <property type="match status" value="1"/>
</dbReference>
<gene>
    <name evidence="12" type="ORF">O987_24740</name>
</gene>
<evidence type="ECO:0000259" key="11">
    <source>
        <dbReference type="SMART" id="SM00363"/>
    </source>
</evidence>
<evidence type="ECO:0000256" key="7">
    <source>
        <dbReference type="ARBA" id="ARBA00042843"/>
    </source>
</evidence>
<dbReference type="EMBL" id="CP006704">
    <property type="protein sequence ID" value="AIJ49022.1"/>
    <property type="molecule type" value="Genomic_DNA"/>
</dbReference>
<dbReference type="CDD" id="cd00165">
    <property type="entry name" value="S4"/>
    <property type="match status" value="1"/>
</dbReference>
<name>A0A076Q027_COMTE</name>
<comment type="catalytic activity">
    <reaction evidence="1">
        <text>uridine(35) in tRNA(Tyr) = pseudouridine(35) in tRNA(Tyr)</text>
        <dbReference type="Rhea" id="RHEA:60556"/>
        <dbReference type="Rhea" id="RHEA-COMP:15607"/>
        <dbReference type="Rhea" id="RHEA-COMP:15608"/>
        <dbReference type="ChEBI" id="CHEBI:65314"/>
        <dbReference type="ChEBI" id="CHEBI:65315"/>
    </reaction>
</comment>
<dbReference type="HOGENOM" id="CLU_024979_1_2_4"/>
<evidence type="ECO:0000256" key="2">
    <source>
        <dbReference type="ARBA" id="ARBA00036535"/>
    </source>
</evidence>
<accession>A0A076Q027</accession>
<dbReference type="InterPro" id="IPR020103">
    <property type="entry name" value="PsdUridine_synth_cat_dom_sf"/>
</dbReference>
<dbReference type="Proteomes" id="UP000028782">
    <property type="component" value="Chromosome"/>
</dbReference>
<dbReference type="EC" id="5.4.99.21" evidence="3"/>
<sequence>MSESLPEQESIRLAKRLAEQEQCSRREAELHIVAGNVQVDGKVVQVPETRVRPDQVVILRKDAKPEAIPPVTILMNKPAGMTQGPAYGRVRSAHSLLSEDTKAKLDTPMPQLVLDHHFRNLESFLTIPLPASGLIVYTQDKRVARKLAEEGIWLEQEIIVGVEGQIIEDGLEILYEGLPIPGGNGHRRMPPCHVSWQSDNHLRFALKGIAPEEIEKMCAAIGLTVVSMRRLRLGRVSLAKVPEGQWRYLMPWERF</sequence>
<evidence type="ECO:0000256" key="4">
    <source>
        <dbReference type="ARBA" id="ARBA00039989"/>
    </source>
</evidence>
<dbReference type="AlphaFoldDB" id="A0A076Q027"/>
<protein>
    <recommendedName>
        <fullName evidence="4">Dual-specificity RNA pseudouridine synthase RluF</fullName>
        <ecNumber evidence="3">5.4.99.21</ecNumber>
    </recommendedName>
    <alternativeName>
        <fullName evidence="6">23S rRNA pseudouridine(2604) synthase</fullName>
    </alternativeName>
    <alternativeName>
        <fullName evidence="8">Ribosomal large subunit pseudouridine synthase F</fullName>
    </alternativeName>
    <alternativeName>
        <fullName evidence="7">rRNA pseudouridylate synthase F</fullName>
    </alternativeName>
    <alternativeName>
        <fullName evidence="9">rRNA-uridine isomerase F</fullName>
    </alternativeName>
    <alternativeName>
        <fullName evidence="5">tRNA(Tyr) pseudouridine(35) synthase</fullName>
    </alternativeName>
</protein>
<dbReference type="Pfam" id="PF01479">
    <property type="entry name" value="S4"/>
    <property type="match status" value="1"/>
</dbReference>
<dbReference type="Gene3D" id="3.30.2350.10">
    <property type="entry name" value="Pseudouridine synthase"/>
    <property type="match status" value="1"/>
</dbReference>
<dbReference type="PANTHER" id="PTHR47683">
    <property type="entry name" value="PSEUDOURIDINE SYNTHASE FAMILY PROTEIN-RELATED"/>
    <property type="match status" value="1"/>
</dbReference>
<keyword evidence="10" id="KW-0694">RNA-binding</keyword>
<dbReference type="InterPro" id="IPR036986">
    <property type="entry name" value="S4_RNA-bd_sf"/>
</dbReference>
<dbReference type="GO" id="GO:0001522">
    <property type="term" value="P:pseudouridine synthesis"/>
    <property type="evidence" value="ECO:0007669"/>
    <property type="project" value="InterPro"/>
</dbReference>
<dbReference type="GO" id="GO:0006396">
    <property type="term" value="P:RNA processing"/>
    <property type="evidence" value="ECO:0007669"/>
    <property type="project" value="UniProtKB-ARBA"/>
</dbReference>
<dbReference type="RefSeq" id="WP_043375182.1">
    <property type="nucleotide sequence ID" value="NZ_CP006704.1"/>
</dbReference>
<evidence type="ECO:0000256" key="9">
    <source>
        <dbReference type="ARBA" id="ARBA00043147"/>
    </source>
</evidence>
<evidence type="ECO:0000256" key="3">
    <source>
        <dbReference type="ARBA" id="ARBA00038922"/>
    </source>
</evidence>
<evidence type="ECO:0000256" key="1">
    <source>
        <dbReference type="ARBA" id="ARBA00036390"/>
    </source>
</evidence>
<evidence type="ECO:0000256" key="10">
    <source>
        <dbReference type="PROSITE-ProRule" id="PRU00182"/>
    </source>
</evidence>
<evidence type="ECO:0000313" key="12">
    <source>
        <dbReference type="EMBL" id="AIJ49022.1"/>
    </source>
</evidence>
<feature type="domain" description="RNA-binding S4" evidence="11">
    <location>
        <begin position="11"/>
        <end position="69"/>
    </location>
</feature>
<dbReference type="KEGG" id="ctes:O987_24740"/>
<dbReference type="GO" id="GO:0003723">
    <property type="term" value="F:RNA binding"/>
    <property type="evidence" value="ECO:0007669"/>
    <property type="project" value="UniProtKB-KW"/>
</dbReference>
<reference evidence="12 13" key="1">
    <citation type="journal article" date="2014" name="Genome Announc.">
        <title>Complete Genome Sequence of Polychlorinated Biphenyl Degrader Comamonas testosteroni TK102 (NBRC 109938).</title>
        <authorList>
            <person name="Fukuda K."/>
            <person name="Hosoyama A."/>
            <person name="Tsuchikane K."/>
            <person name="Ohji S."/>
            <person name="Yamazoe A."/>
            <person name="Fujita N."/>
            <person name="Shintani M."/>
            <person name="Kimbara K."/>
        </authorList>
    </citation>
    <scope>NUCLEOTIDE SEQUENCE [LARGE SCALE GENOMIC DNA]</scope>
    <source>
        <strain evidence="12">TK102</strain>
    </source>
</reference>
<organism evidence="12 13">
    <name type="scientific">Comamonas testosteroni TK102</name>
    <dbReference type="NCBI Taxonomy" id="1392005"/>
    <lineage>
        <taxon>Bacteria</taxon>
        <taxon>Pseudomonadati</taxon>
        <taxon>Pseudomonadota</taxon>
        <taxon>Betaproteobacteria</taxon>
        <taxon>Burkholderiales</taxon>
        <taxon>Comamonadaceae</taxon>
        <taxon>Comamonas</taxon>
    </lineage>
</organism>
<dbReference type="SUPFAM" id="SSF55174">
    <property type="entry name" value="Alpha-L RNA-binding motif"/>
    <property type="match status" value="1"/>
</dbReference>
<evidence type="ECO:0000256" key="5">
    <source>
        <dbReference type="ARBA" id="ARBA00041420"/>
    </source>
</evidence>
<dbReference type="InterPro" id="IPR050343">
    <property type="entry name" value="RsuA_PseudoU_synthase"/>
</dbReference>
<evidence type="ECO:0000256" key="6">
    <source>
        <dbReference type="ARBA" id="ARBA00041697"/>
    </source>
</evidence>